<dbReference type="Proteomes" id="UP001160390">
    <property type="component" value="Unassembled WGS sequence"/>
</dbReference>
<comment type="caution">
    <text evidence="1">The sequence shown here is derived from an EMBL/GenBank/DDBJ whole genome shotgun (WGS) entry which is preliminary data.</text>
</comment>
<gene>
    <name evidence="1" type="ORF">CCHLO57077_00019143</name>
</gene>
<dbReference type="EMBL" id="CABFNP030001294">
    <property type="protein sequence ID" value="CAI6097693.1"/>
    <property type="molecule type" value="Genomic_DNA"/>
</dbReference>
<evidence type="ECO:0000313" key="2">
    <source>
        <dbReference type="Proteomes" id="UP001160390"/>
    </source>
</evidence>
<reference evidence="1" key="1">
    <citation type="submission" date="2023-01" db="EMBL/GenBank/DDBJ databases">
        <authorList>
            <person name="Piombo E."/>
        </authorList>
    </citation>
    <scope>NUCLEOTIDE SEQUENCE</scope>
</reference>
<accession>A0AA35MIP5</accession>
<keyword evidence="2" id="KW-1185">Reference proteome</keyword>
<evidence type="ECO:0000313" key="1">
    <source>
        <dbReference type="EMBL" id="CAI6097693.1"/>
    </source>
</evidence>
<organism evidence="1 2">
    <name type="scientific">Clonostachys chloroleuca</name>
    <dbReference type="NCBI Taxonomy" id="1926264"/>
    <lineage>
        <taxon>Eukaryota</taxon>
        <taxon>Fungi</taxon>
        <taxon>Dikarya</taxon>
        <taxon>Ascomycota</taxon>
        <taxon>Pezizomycotina</taxon>
        <taxon>Sordariomycetes</taxon>
        <taxon>Hypocreomycetidae</taxon>
        <taxon>Hypocreales</taxon>
        <taxon>Bionectriaceae</taxon>
        <taxon>Clonostachys</taxon>
    </lineage>
</organism>
<name>A0AA35MIP5_9HYPO</name>
<proteinExistence type="predicted"/>
<sequence length="250" mass="28403">MYTGEQISIKSFIYTLCDQITEVHKLLDRLFGGMIPYIAGRSDKALLSDSDTYNCSVRCLYCLCIYRAGSRLIRNVFVIDGQVIIVIDRDKIKAICNNSCKVVWFIPDRIGQIIVVYISWLIPAERILQQECKLAELYGEQLEYIWRDSSLRVRADRLQGELEYYIGSAVNVRDPDREVVLCCLYRLPGEAYQFLEGSSTEDKGRVPDKQNAVDSIALVTRCKYIRTGKGAGRQSIEGQQSTENDIADGL</sequence>
<protein>
    <submittedName>
        <fullName evidence="1">Uncharacterized protein</fullName>
    </submittedName>
</protein>
<dbReference type="AlphaFoldDB" id="A0AA35MIP5"/>